<reference evidence="6 7" key="1">
    <citation type="journal article" date="2023" name="Plants (Basel)">
        <title>Bridging the Gap: Combining Genomics and Transcriptomics Approaches to Understand Stylosanthes scabra, an Orphan Legume from the Brazilian Caatinga.</title>
        <authorList>
            <person name="Ferreira-Neto J.R.C."/>
            <person name="da Silva M.D."/>
            <person name="Binneck E."/>
            <person name="de Melo N.F."/>
            <person name="da Silva R.H."/>
            <person name="de Melo A.L.T.M."/>
            <person name="Pandolfi V."/>
            <person name="Bustamante F.O."/>
            <person name="Brasileiro-Vidal A.C."/>
            <person name="Benko-Iseppon A.M."/>
        </authorList>
    </citation>
    <scope>NUCLEOTIDE SEQUENCE [LARGE SCALE GENOMIC DNA]</scope>
    <source>
        <tissue evidence="6">Leaves</tissue>
    </source>
</reference>
<proteinExistence type="predicted"/>
<evidence type="ECO:0000313" key="6">
    <source>
        <dbReference type="EMBL" id="MED6164608.1"/>
    </source>
</evidence>
<name>A0ABU6UX58_9FABA</name>
<dbReference type="PANTHER" id="PTHR33248">
    <property type="entry name" value="ZINC ION-BINDING PROTEIN"/>
    <property type="match status" value="1"/>
</dbReference>
<protein>
    <recommendedName>
        <fullName evidence="5">GRF-type domain-containing protein</fullName>
    </recommendedName>
</protein>
<accession>A0ABU6UX58</accession>
<dbReference type="PROSITE" id="PS51999">
    <property type="entry name" value="ZF_GRF"/>
    <property type="match status" value="1"/>
</dbReference>
<evidence type="ECO:0000313" key="7">
    <source>
        <dbReference type="Proteomes" id="UP001341840"/>
    </source>
</evidence>
<dbReference type="InterPro" id="IPR010666">
    <property type="entry name" value="Znf_GRF"/>
</dbReference>
<keyword evidence="1" id="KW-0479">Metal-binding</keyword>
<evidence type="ECO:0000256" key="1">
    <source>
        <dbReference type="ARBA" id="ARBA00022723"/>
    </source>
</evidence>
<keyword evidence="7" id="KW-1185">Reference proteome</keyword>
<evidence type="ECO:0000256" key="4">
    <source>
        <dbReference type="PROSITE-ProRule" id="PRU01343"/>
    </source>
</evidence>
<sequence length="160" mass="17186">MASMASEGGTSSSRRRAISDGLRVVHAGDEIDSIAPRCFCGLHAIMYMSKTKSNPSRLFLGCPNYNKLKLGDHCKYFHWLDEHDAKIGGKFGGNIGCEMISYGGNYGETVVGDSLKKRVDELEKKVAVAEKRKNVNGCAFEMDGVGALIMGCLGLNCAGA</sequence>
<organism evidence="6 7">
    <name type="scientific">Stylosanthes scabra</name>
    <dbReference type="NCBI Taxonomy" id="79078"/>
    <lineage>
        <taxon>Eukaryota</taxon>
        <taxon>Viridiplantae</taxon>
        <taxon>Streptophyta</taxon>
        <taxon>Embryophyta</taxon>
        <taxon>Tracheophyta</taxon>
        <taxon>Spermatophyta</taxon>
        <taxon>Magnoliopsida</taxon>
        <taxon>eudicotyledons</taxon>
        <taxon>Gunneridae</taxon>
        <taxon>Pentapetalae</taxon>
        <taxon>rosids</taxon>
        <taxon>fabids</taxon>
        <taxon>Fabales</taxon>
        <taxon>Fabaceae</taxon>
        <taxon>Papilionoideae</taxon>
        <taxon>50 kb inversion clade</taxon>
        <taxon>dalbergioids sensu lato</taxon>
        <taxon>Dalbergieae</taxon>
        <taxon>Pterocarpus clade</taxon>
        <taxon>Stylosanthes</taxon>
    </lineage>
</organism>
<comment type="caution">
    <text evidence="6">The sequence shown here is derived from an EMBL/GenBank/DDBJ whole genome shotgun (WGS) entry which is preliminary data.</text>
</comment>
<dbReference type="Proteomes" id="UP001341840">
    <property type="component" value="Unassembled WGS sequence"/>
</dbReference>
<keyword evidence="2 4" id="KW-0863">Zinc-finger</keyword>
<evidence type="ECO:0000256" key="3">
    <source>
        <dbReference type="ARBA" id="ARBA00022833"/>
    </source>
</evidence>
<dbReference type="Pfam" id="PF06839">
    <property type="entry name" value="Zn_ribbon_GRF"/>
    <property type="match status" value="1"/>
</dbReference>
<keyword evidence="3" id="KW-0862">Zinc</keyword>
<evidence type="ECO:0000256" key="2">
    <source>
        <dbReference type="ARBA" id="ARBA00022771"/>
    </source>
</evidence>
<feature type="domain" description="GRF-type" evidence="5">
    <location>
        <begin position="38"/>
        <end position="83"/>
    </location>
</feature>
<dbReference type="EMBL" id="JASCZI010122684">
    <property type="protein sequence ID" value="MED6164608.1"/>
    <property type="molecule type" value="Genomic_DNA"/>
</dbReference>
<gene>
    <name evidence="6" type="ORF">PIB30_091797</name>
</gene>
<evidence type="ECO:0000259" key="5">
    <source>
        <dbReference type="PROSITE" id="PS51999"/>
    </source>
</evidence>